<gene>
    <name evidence="2" type="ORF">I6E12_04145</name>
</gene>
<protein>
    <submittedName>
        <fullName evidence="2">Uncharacterized protein</fullName>
    </submittedName>
</protein>
<accession>A0ABS9CDX9</accession>
<evidence type="ECO:0000256" key="1">
    <source>
        <dbReference type="SAM" id="MobiDB-lite"/>
    </source>
</evidence>
<dbReference type="RefSeq" id="WP_301637699.1">
    <property type="nucleotide sequence ID" value="NZ_JADYTN010000006.1"/>
</dbReference>
<dbReference type="Proteomes" id="UP001200470">
    <property type="component" value="Unassembled WGS sequence"/>
</dbReference>
<reference evidence="2 3" key="1">
    <citation type="submission" date="2020-12" db="EMBL/GenBank/DDBJ databases">
        <title>Whole genome sequences of gut porcine anaerobes.</title>
        <authorList>
            <person name="Kubasova T."/>
            <person name="Jahodarova E."/>
            <person name="Rychlik I."/>
        </authorList>
    </citation>
    <scope>NUCLEOTIDE SEQUENCE [LARGE SCALE GENOMIC DNA]</scope>
    <source>
        <strain evidence="2 3">An925</strain>
    </source>
</reference>
<organism evidence="2 3">
    <name type="scientific">Xylanibacter brevis</name>
    <dbReference type="NCBI Taxonomy" id="83231"/>
    <lineage>
        <taxon>Bacteria</taxon>
        <taxon>Pseudomonadati</taxon>
        <taxon>Bacteroidota</taxon>
        <taxon>Bacteroidia</taxon>
        <taxon>Bacteroidales</taxon>
        <taxon>Prevotellaceae</taxon>
        <taxon>Xylanibacter</taxon>
    </lineage>
</organism>
<keyword evidence="3" id="KW-1185">Reference proteome</keyword>
<dbReference type="EMBL" id="JADYTN010000006">
    <property type="protein sequence ID" value="MCF2563302.1"/>
    <property type="molecule type" value="Genomic_DNA"/>
</dbReference>
<proteinExistence type="predicted"/>
<sequence>MKAGLVREAGKKDNSAGRIPMVYDLKPQRTCRHYRSLSHGKIQAVE</sequence>
<comment type="caution">
    <text evidence="2">The sequence shown here is derived from an EMBL/GenBank/DDBJ whole genome shotgun (WGS) entry which is preliminary data.</text>
</comment>
<feature type="region of interest" description="Disordered" evidence="1">
    <location>
        <begin position="1"/>
        <end position="20"/>
    </location>
</feature>
<evidence type="ECO:0000313" key="3">
    <source>
        <dbReference type="Proteomes" id="UP001200470"/>
    </source>
</evidence>
<evidence type="ECO:0000313" key="2">
    <source>
        <dbReference type="EMBL" id="MCF2563302.1"/>
    </source>
</evidence>
<name>A0ABS9CDX9_9BACT</name>